<reference evidence="1" key="1">
    <citation type="submission" date="2023-06" db="EMBL/GenBank/DDBJ databases">
        <title>Genomic of Parafulvivirga corallium.</title>
        <authorList>
            <person name="Wang G."/>
        </authorList>
    </citation>
    <scope>NUCLEOTIDE SEQUENCE</scope>
    <source>
        <strain evidence="1">BMA10</strain>
    </source>
</reference>
<dbReference type="InterPro" id="IPR021345">
    <property type="entry name" value="DUF2961"/>
</dbReference>
<organism evidence="1 2">
    <name type="scientific">Splendidivirga corallicola</name>
    <dbReference type="NCBI Taxonomy" id="3051826"/>
    <lineage>
        <taxon>Bacteria</taxon>
        <taxon>Pseudomonadati</taxon>
        <taxon>Bacteroidota</taxon>
        <taxon>Cytophagia</taxon>
        <taxon>Cytophagales</taxon>
        <taxon>Splendidivirgaceae</taxon>
        <taxon>Splendidivirga</taxon>
    </lineage>
</organism>
<proteinExistence type="predicted"/>
<gene>
    <name evidence="1" type="ORF">QQ008_22615</name>
</gene>
<dbReference type="Pfam" id="PF11175">
    <property type="entry name" value="DUF2961"/>
    <property type="match status" value="1"/>
</dbReference>
<evidence type="ECO:0000313" key="2">
    <source>
        <dbReference type="Proteomes" id="UP001172082"/>
    </source>
</evidence>
<name>A0ABT8KVM6_9BACT</name>
<sequence length="531" mass="61598">MQIHKISLIAALFLLTNSSHEDNETLLFKDIVERYYNLKKLAILPEKGERSYMISSYDRKSEYDFEQKKYINWSANRDGDGYVKKEGDQYVLAHIVGTGVISRIWSAKPETGMITFEIDGRDVLSMPADQIFDGQHAPFNFPDFVYTSAKGKNNYIPICFQNECKIKASKDWGQFYQINYTLFPEGYTIPAFKGTFDEEEQQLLSQTASLFLQAKNQSPYKVSNQEIINKEILIEPQSSDTLYSIEGNKAIFRFELDVLKNDYLDDLQRNVEIEIFWDGSNEAAVSCPIGSFFGSSIHGWNELNQFSSIPLGMAGRQMYSNWYMPFRKKAIIILTNKADRKITLSSSVGVEAGISSDEFGYFHVKWNRSLHEIEQERWPDRQLLALEGKGRFCGMMLTVLNPLSGIEYGYDMPKTFSHWWWGEGDEKFYVDGEKFPSTFGTGTEDYFGYAWGWPERFSRPFHNQTYTTDQGLSQENAPNYVKNGNRVVSMNRFQIADNVPFNDSFFATIEQYYPDKRPIWYQTALYYYLKK</sequence>
<keyword evidence="2" id="KW-1185">Reference proteome</keyword>
<dbReference type="EMBL" id="JAUJEA010000010">
    <property type="protein sequence ID" value="MDN5204203.1"/>
    <property type="molecule type" value="Genomic_DNA"/>
</dbReference>
<dbReference type="Gene3D" id="2.60.120.1390">
    <property type="match status" value="2"/>
</dbReference>
<protein>
    <submittedName>
        <fullName evidence="1">DUF2961 domain-containing protein</fullName>
    </submittedName>
</protein>
<dbReference type="Proteomes" id="UP001172082">
    <property type="component" value="Unassembled WGS sequence"/>
</dbReference>
<evidence type="ECO:0000313" key="1">
    <source>
        <dbReference type="EMBL" id="MDN5204203.1"/>
    </source>
</evidence>
<accession>A0ABT8KVM6</accession>
<comment type="caution">
    <text evidence="1">The sequence shown here is derived from an EMBL/GenBank/DDBJ whole genome shotgun (WGS) entry which is preliminary data.</text>
</comment>
<dbReference type="RefSeq" id="WP_346754227.1">
    <property type="nucleotide sequence ID" value="NZ_JAUJEA010000010.1"/>
</dbReference>